<evidence type="ECO:0000313" key="1">
    <source>
        <dbReference type="EMBL" id="RJP58292.1"/>
    </source>
</evidence>
<dbReference type="PANTHER" id="PTHR41291:SF1">
    <property type="entry name" value="DNA ALKYLATION REPAIR PROTEIN"/>
    <property type="match status" value="1"/>
</dbReference>
<dbReference type="AlphaFoldDB" id="A0A3A4QZX3"/>
<comment type="caution">
    <text evidence="1">The sequence shown here is derived from an EMBL/GenBank/DDBJ whole genome shotgun (WGS) entry which is preliminary data.</text>
</comment>
<sequence length="166" mass="19570">HDARILACYVDIHQLVTPDQMDKWCNDFDNWDICDQCTGNLFDRTSHAEQKIFEWSDNEKEFVRRAAFTLIAWRAVHQKKVPDSEFLKFFPLIEYHSADNRNYVKKAVNWALRQLGKRSLFLHEKAIESARRVHGQGSAPARWIASDALRELQSPEVMNRLISRQR</sequence>
<gene>
    <name evidence="1" type="ORF">C4541_08225</name>
</gene>
<dbReference type="EMBL" id="QZJZ01000068">
    <property type="protein sequence ID" value="RJP58292.1"/>
    <property type="molecule type" value="Genomic_DNA"/>
</dbReference>
<evidence type="ECO:0000313" key="2">
    <source>
        <dbReference type="Proteomes" id="UP000266426"/>
    </source>
</evidence>
<dbReference type="Gene3D" id="1.25.10.90">
    <property type="match status" value="1"/>
</dbReference>
<proteinExistence type="predicted"/>
<name>A0A3A4QZX3_9BACT</name>
<feature type="non-terminal residue" evidence="1">
    <location>
        <position position="1"/>
    </location>
</feature>
<dbReference type="PANTHER" id="PTHR41291">
    <property type="entry name" value="DNA ALKYLATION REPAIR PROTEIN"/>
    <property type="match status" value="1"/>
</dbReference>
<dbReference type="Proteomes" id="UP000266426">
    <property type="component" value="Unassembled WGS sequence"/>
</dbReference>
<dbReference type="CDD" id="cd06561">
    <property type="entry name" value="AlkD_like"/>
    <property type="match status" value="1"/>
</dbReference>
<organism evidence="1 2">
    <name type="scientific">Candidatus Auribacter fodinae</name>
    <dbReference type="NCBI Taxonomy" id="2093366"/>
    <lineage>
        <taxon>Bacteria</taxon>
        <taxon>Pseudomonadati</taxon>
        <taxon>Candidatus Auribacterota</taxon>
        <taxon>Candidatus Auribacteria</taxon>
        <taxon>Candidatus Auribacterales</taxon>
        <taxon>Candidatus Auribacteraceae</taxon>
        <taxon>Candidatus Auribacter</taxon>
    </lineage>
</organism>
<dbReference type="Pfam" id="PF08713">
    <property type="entry name" value="DNA_alkylation"/>
    <property type="match status" value="1"/>
</dbReference>
<dbReference type="InterPro" id="IPR016024">
    <property type="entry name" value="ARM-type_fold"/>
</dbReference>
<accession>A0A3A4QZX3</accession>
<dbReference type="SUPFAM" id="SSF48371">
    <property type="entry name" value="ARM repeat"/>
    <property type="match status" value="1"/>
</dbReference>
<reference evidence="1 2" key="1">
    <citation type="journal article" date="2017" name="ISME J.">
        <title>Energy and carbon metabolisms in a deep terrestrial subsurface fluid microbial community.</title>
        <authorList>
            <person name="Momper L."/>
            <person name="Jungbluth S.P."/>
            <person name="Lee M.D."/>
            <person name="Amend J.P."/>
        </authorList>
    </citation>
    <scope>NUCLEOTIDE SEQUENCE [LARGE SCALE GENOMIC DNA]</scope>
    <source>
        <strain evidence="1">SURF_26</strain>
    </source>
</reference>
<protein>
    <submittedName>
        <fullName evidence="1">DNA alkylation repair protein</fullName>
    </submittedName>
</protein>
<dbReference type="InterPro" id="IPR014825">
    <property type="entry name" value="DNA_alkylation"/>
</dbReference>